<dbReference type="UniPathway" id="UPA00557">
    <property type="reaction ID" value="UER00614"/>
</dbReference>
<accession>A0A1D8US36</accession>
<keyword evidence="17" id="KW-1208">Phospholipid metabolism</keyword>
<evidence type="ECO:0000256" key="1">
    <source>
        <dbReference type="ARBA" id="ARBA00001698"/>
    </source>
</evidence>
<comment type="subcellular location">
    <subcellularLocation>
        <location evidence="2">Cell membrane</location>
        <topology evidence="2">Multi-pass membrane protein</topology>
    </subcellularLocation>
</comment>
<evidence type="ECO:0000256" key="18">
    <source>
        <dbReference type="RuleBase" id="RU003938"/>
    </source>
</evidence>
<dbReference type="PANTHER" id="PTHR46382:SF1">
    <property type="entry name" value="PHOSPHATIDATE CYTIDYLYLTRANSFERASE"/>
    <property type="match status" value="1"/>
</dbReference>
<dbReference type="STRING" id="153496.A0U89_03345"/>
<dbReference type="EC" id="2.7.7.41" evidence="6 18"/>
<evidence type="ECO:0000256" key="14">
    <source>
        <dbReference type="ARBA" id="ARBA00023098"/>
    </source>
</evidence>
<proteinExistence type="inferred from homology"/>
<dbReference type="RefSeq" id="WP_070402100.1">
    <property type="nucleotide sequence ID" value="NZ_BJVW01000002.1"/>
</dbReference>
<dbReference type="KEGG" id="kba:A0U89_03345"/>
<evidence type="ECO:0000256" key="6">
    <source>
        <dbReference type="ARBA" id="ARBA00012487"/>
    </source>
</evidence>
<dbReference type="Pfam" id="PF01148">
    <property type="entry name" value="CTP_transf_1"/>
    <property type="match status" value="1"/>
</dbReference>
<comment type="catalytic activity">
    <reaction evidence="1 18">
        <text>a 1,2-diacyl-sn-glycero-3-phosphate + CTP + H(+) = a CDP-1,2-diacyl-sn-glycerol + diphosphate</text>
        <dbReference type="Rhea" id="RHEA:16229"/>
        <dbReference type="ChEBI" id="CHEBI:15378"/>
        <dbReference type="ChEBI" id="CHEBI:33019"/>
        <dbReference type="ChEBI" id="CHEBI:37563"/>
        <dbReference type="ChEBI" id="CHEBI:58332"/>
        <dbReference type="ChEBI" id="CHEBI:58608"/>
        <dbReference type="EC" id="2.7.7.41"/>
    </reaction>
</comment>
<evidence type="ECO:0000256" key="3">
    <source>
        <dbReference type="ARBA" id="ARBA00005119"/>
    </source>
</evidence>
<keyword evidence="16" id="KW-0594">Phospholipid biosynthesis</keyword>
<reference evidence="19 20" key="1">
    <citation type="journal article" date="2016" name="Microb. Cell Fact.">
        <title>Dissection of exopolysaccharide biosynthesis in Kozakia baliensis.</title>
        <authorList>
            <person name="Brandt J.U."/>
            <person name="Jakob F."/>
            <person name="Behr J."/>
            <person name="Geissler A.J."/>
            <person name="Vogel R.F."/>
        </authorList>
    </citation>
    <scope>NUCLEOTIDE SEQUENCE [LARGE SCALE GENOMIC DNA]</scope>
    <source>
        <strain evidence="19 20">DSM 14400</strain>
    </source>
</reference>
<keyword evidence="10 18" id="KW-0808">Transferase</keyword>
<keyword evidence="9" id="KW-0444">Lipid biosynthesis</keyword>
<gene>
    <name evidence="19" type="ORF">A0U89_03345</name>
</gene>
<evidence type="ECO:0000256" key="4">
    <source>
        <dbReference type="ARBA" id="ARBA00005189"/>
    </source>
</evidence>
<keyword evidence="13" id="KW-1133">Transmembrane helix</keyword>
<dbReference type="OrthoDB" id="9799199at2"/>
<dbReference type="AlphaFoldDB" id="A0A1D8US36"/>
<evidence type="ECO:0000256" key="17">
    <source>
        <dbReference type="ARBA" id="ARBA00023264"/>
    </source>
</evidence>
<keyword evidence="11 18" id="KW-0812">Transmembrane</keyword>
<keyword evidence="8" id="KW-1003">Cell membrane</keyword>
<evidence type="ECO:0000256" key="12">
    <source>
        <dbReference type="ARBA" id="ARBA00022695"/>
    </source>
</evidence>
<name>A0A1D8US36_9PROT</name>
<evidence type="ECO:0000256" key="15">
    <source>
        <dbReference type="ARBA" id="ARBA00023136"/>
    </source>
</evidence>
<organism evidence="19 20">
    <name type="scientific">Kozakia baliensis</name>
    <dbReference type="NCBI Taxonomy" id="153496"/>
    <lineage>
        <taxon>Bacteria</taxon>
        <taxon>Pseudomonadati</taxon>
        <taxon>Pseudomonadota</taxon>
        <taxon>Alphaproteobacteria</taxon>
        <taxon>Acetobacterales</taxon>
        <taxon>Acetobacteraceae</taxon>
        <taxon>Kozakia</taxon>
    </lineage>
</organism>
<dbReference type="eggNOG" id="COG0575">
    <property type="taxonomic scope" value="Bacteria"/>
</dbReference>
<protein>
    <recommendedName>
        <fullName evidence="7 18">Phosphatidate cytidylyltransferase</fullName>
        <ecNumber evidence="6 18">2.7.7.41</ecNumber>
    </recommendedName>
</protein>
<dbReference type="EMBL" id="CP014674">
    <property type="protein sequence ID" value="AOX16317.1"/>
    <property type="molecule type" value="Genomic_DNA"/>
</dbReference>
<dbReference type="PANTHER" id="PTHR46382">
    <property type="entry name" value="PHOSPHATIDATE CYTIDYLYLTRANSFERASE"/>
    <property type="match status" value="1"/>
</dbReference>
<evidence type="ECO:0000256" key="16">
    <source>
        <dbReference type="ARBA" id="ARBA00023209"/>
    </source>
</evidence>
<evidence type="ECO:0000256" key="7">
    <source>
        <dbReference type="ARBA" id="ARBA00019373"/>
    </source>
</evidence>
<comment type="pathway">
    <text evidence="3 18">Phospholipid metabolism; CDP-diacylglycerol biosynthesis; CDP-diacylglycerol from sn-glycerol 3-phosphate: step 3/3.</text>
</comment>
<dbReference type="GO" id="GO:0005886">
    <property type="term" value="C:plasma membrane"/>
    <property type="evidence" value="ECO:0007669"/>
    <property type="project" value="UniProtKB-SubCell"/>
</dbReference>
<evidence type="ECO:0000313" key="20">
    <source>
        <dbReference type="Proteomes" id="UP000179145"/>
    </source>
</evidence>
<evidence type="ECO:0000256" key="13">
    <source>
        <dbReference type="ARBA" id="ARBA00022989"/>
    </source>
</evidence>
<dbReference type="InterPro" id="IPR000374">
    <property type="entry name" value="PC_trans"/>
</dbReference>
<comment type="pathway">
    <text evidence="4">Lipid metabolism.</text>
</comment>
<comment type="similarity">
    <text evidence="5 18">Belongs to the CDS family.</text>
</comment>
<keyword evidence="14" id="KW-0443">Lipid metabolism</keyword>
<keyword evidence="20" id="KW-1185">Reference proteome</keyword>
<dbReference type="GO" id="GO:0004605">
    <property type="term" value="F:phosphatidate cytidylyltransferase activity"/>
    <property type="evidence" value="ECO:0007669"/>
    <property type="project" value="UniProtKB-EC"/>
</dbReference>
<evidence type="ECO:0000256" key="8">
    <source>
        <dbReference type="ARBA" id="ARBA00022475"/>
    </source>
</evidence>
<evidence type="ECO:0000313" key="19">
    <source>
        <dbReference type="EMBL" id="AOX16317.1"/>
    </source>
</evidence>
<evidence type="ECO:0000256" key="10">
    <source>
        <dbReference type="ARBA" id="ARBA00022679"/>
    </source>
</evidence>
<keyword evidence="12 18" id="KW-0548">Nucleotidyltransferase</keyword>
<evidence type="ECO:0000256" key="5">
    <source>
        <dbReference type="ARBA" id="ARBA00010185"/>
    </source>
</evidence>
<evidence type="ECO:0000256" key="9">
    <source>
        <dbReference type="ARBA" id="ARBA00022516"/>
    </source>
</evidence>
<dbReference type="PROSITE" id="PS01315">
    <property type="entry name" value="CDS"/>
    <property type="match status" value="1"/>
</dbReference>
<evidence type="ECO:0000256" key="2">
    <source>
        <dbReference type="ARBA" id="ARBA00004651"/>
    </source>
</evidence>
<evidence type="ECO:0000256" key="11">
    <source>
        <dbReference type="ARBA" id="ARBA00022692"/>
    </source>
</evidence>
<dbReference type="Proteomes" id="UP000179145">
    <property type="component" value="Chromosome"/>
</dbReference>
<keyword evidence="15" id="KW-0472">Membrane</keyword>
<sequence>MSQSRQKNWHDLRLRLISAAIIFPVALLCIIVGGPIFDIMILLVTIGMVHEGATMLGQRWQVTRTNWRAALLLAWPAVAIVAALRGEWRAALGVAFVGFIFGPALWAVLAVAIIGGLSLLWLRHVPQFGLASVLFVICVVIASDSFAYLSGRIFGGPKLAPSISPGKTRSGALGGLLGAGLTGAVVAYAVSPPTVLGGFVWGALLGISAQCGDLTESAVKRRLGLKDSGRLIPGHGGLLDRFDGLLAAAPLAAILSLAVIGRPFWSDGPADLVHALVSVPVAILPANFG</sequence>
<dbReference type="GO" id="GO:0016024">
    <property type="term" value="P:CDP-diacylglycerol biosynthetic process"/>
    <property type="evidence" value="ECO:0007669"/>
    <property type="project" value="UniProtKB-UniPathway"/>
</dbReference>